<evidence type="ECO:0000313" key="6">
    <source>
        <dbReference type="Proteomes" id="UP000633219"/>
    </source>
</evidence>
<dbReference type="GO" id="GO:0003700">
    <property type="term" value="F:DNA-binding transcription factor activity"/>
    <property type="evidence" value="ECO:0007669"/>
    <property type="project" value="InterPro"/>
</dbReference>
<evidence type="ECO:0000256" key="1">
    <source>
        <dbReference type="ARBA" id="ARBA00023015"/>
    </source>
</evidence>
<comment type="caution">
    <text evidence="5">The sequence shown here is derived from an EMBL/GenBank/DDBJ whole genome shotgun (WGS) entry which is preliminary data.</text>
</comment>
<gene>
    <name evidence="5" type="ORF">JJB09_03795</name>
</gene>
<reference evidence="5" key="1">
    <citation type="submission" date="2021-01" db="EMBL/GenBank/DDBJ databases">
        <title>Rhizobium sp. strain KVB221 16S ribosomal RNA gene Genome sequencing and assembly.</title>
        <authorList>
            <person name="Kang M."/>
        </authorList>
    </citation>
    <scope>NUCLEOTIDE SEQUENCE</scope>
    <source>
        <strain evidence="5">KVB221</strain>
    </source>
</reference>
<dbReference type="PANTHER" id="PTHR46796">
    <property type="entry name" value="HTH-TYPE TRANSCRIPTIONAL ACTIVATOR RHAS-RELATED"/>
    <property type="match status" value="1"/>
</dbReference>
<dbReference type="SUPFAM" id="SSF46689">
    <property type="entry name" value="Homeodomain-like"/>
    <property type="match status" value="1"/>
</dbReference>
<evidence type="ECO:0000256" key="3">
    <source>
        <dbReference type="ARBA" id="ARBA00023163"/>
    </source>
</evidence>
<dbReference type="InterPro" id="IPR020449">
    <property type="entry name" value="Tscrpt_reg_AraC-type_HTH"/>
</dbReference>
<dbReference type="PANTHER" id="PTHR46796:SF6">
    <property type="entry name" value="ARAC SUBFAMILY"/>
    <property type="match status" value="1"/>
</dbReference>
<dbReference type="RefSeq" id="WP_201653340.1">
    <property type="nucleotide sequence ID" value="NZ_JAEQNC010000002.1"/>
</dbReference>
<keyword evidence="2" id="KW-0238">DNA-binding</keyword>
<evidence type="ECO:0000313" key="5">
    <source>
        <dbReference type="EMBL" id="MBL0371142.1"/>
    </source>
</evidence>
<feature type="domain" description="HTH araC/xylS-type" evidence="4">
    <location>
        <begin position="203"/>
        <end position="306"/>
    </location>
</feature>
<proteinExistence type="predicted"/>
<dbReference type="PROSITE" id="PS01124">
    <property type="entry name" value="HTH_ARAC_FAMILY_2"/>
    <property type="match status" value="1"/>
</dbReference>
<name>A0A936YRC2_9HYPH</name>
<dbReference type="Proteomes" id="UP000633219">
    <property type="component" value="Unassembled WGS sequence"/>
</dbReference>
<dbReference type="AlphaFoldDB" id="A0A936YRC2"/>
<keyword evidence="6" id="KW-1185">Reference proteome</keyword>
<dbReference type="PRINTS" id="PR00032">
    <property type="entry name" value="HTHARAC"/>
</dbReference>
<sequence>MQSLVTAIHNPVPVEIIRDEIRKVCGVFTLEPMVKNMGLVCGDVATRRIGTFETAIVALDAKHVQRSSQSIRHDPGEHLFLLLQDEGHCRVEQNGTSSMLTPGDMFIVDSVRPSSFNYGGERSNQISVHLPRSDMLSRFGNICTGGVPIDRQDPLWLAMRAVIAKMYTAPVVSPQLSEAFLSLLGAYFQGLRGTVNVTQTLLSRALALIERHAADPFFGPRELAGRLNVSDRMLQRHFQPIGETPGHRLLGRRLELARMRLETRQPGQQADGIASIAFDCGFNDLSYFYREFRKKYGMTPGAVLRCH</sequence>
<evidence type="ECO:0000259" key="4">
    <source>
        <dbReference type="PROSITE" id="PS01124"/>
    </source>
</evidence>
<dbReference type="Pfam" id="PF14525">
    <property type="entry name" value="AraC_binding_2"/>
    <property type="match status" value="1"/>
</dbReference>
<keyword evidence="3" id="KW-0804">Transcription</keyword>
<dbReference type="EMBL" id="JAEQNC010000002">
    <property type="protein sequence ID" value="MBL0371142.1"/>
    <property type="molecule type" value="Genomic_DNA"/>
</dbReference>
<protein>
    <submittedName>
        <fullName evidence="5">Helix-turn-helix domain-containing protein</fullName>
    </submittedName>
</protein>
<organism evidence="5 6">
    <name type="scientific">Rhizobium setariae</name>
    <dbReference type="NCBI Taxonomy" id="2801340"/>
    <lineage>
        <taxon>Bacteria</taxon>
        <taxon>Pseudomonadati</taxon>
        <taxon>Pseudomonadota</taxon>
        <taxon>Alphaproteobacteria</taxon>
        <taxon>Hyphomicrobiales</taxon>
        <taxon>Rhizobiaceae</taxon>
        <taxon>Rhizobium/Agrobacterium group</taxon>
        <taxon>Rhizobium</taxon>
    </lineage>
</organism>
<accession>A0A936YRC2</accession>
<keyword evidence="1" id="KW-0805">Transcription regulation</keyword>
<dbReference type="InterPro" id="IPR009057">
    <property type="entry name" value="Homeodomain-like_sf"/>
</dbReference>
<evidence type="ECO:0000256" key="2">
    <source>
        <dbReference type="ARBA" id="ARBA00023125"/>
    </source>
</evidence>
<dbReference type="InterPro" id="IPR050204">
    <property type="entry name" value="AraC_XylS_family_regulators"/>
</dbReference>
<dbReference type="GO" id="GO:0043565">
    <property type="term" value="F:sequence-specific DNA binding"/>
    <property type="evidence" value="ECO:0007669"/>
    <property type="project" value="InterPro"/>
</dbReference>
<dbReference type="Gene3D" id="1.10.10.60">
    <property type="entry name" value="Homeodomain-like"/>
    <property type="match status" value="1"/>
</dbReference>
<dbReference type="InterPro" id="IPR035418">
    <property type="entry name" value="AraC-bd_2"/>
</dbReference>
<dbReference type="SMART" id="SM00342">
    <property type="entry name" value="HTH_ARAC"/>
    <property type="match status" value="1"/>
</dbReference>
<dbReference type="Pfam" id="PF12833">
    <property type="entry name" value="HTH_18"/>
    <property type="match status" value="1"/>
</dbReference>
<dbReference type="InterPro" id="IPR018060">
    <property type="entry name" value="HTH_AraC"/>
</dbReference>